<gene>
    <name evidence="2" type="ORF">KQI88_10385</name>
</gene>
<keyword evidence="1" id="KW-0472">Membrane</keyword>
<accession>A0ABS6G3V9</accession>
<feature type="transmembrane region" description="Helical" evidence="1">
    <location>
        <begin position="7"/>
        <end position="28"/>
    </location>
</feature>
<dbReference type="EMBL" id="JAHLQK010000004">
    <property type="protein sequence ID" value="MBU5676826.1"/>
    <property type="molecule type" value="Genomic_DNA"/>
</dbReference>
<keyword evidence="1" id="KW-1133">Transmembrane helix</keyword>
<dbReference type="Proteomes" id="UP000779508">
    <property type="component" value="Unassembled WGS sequence"/>
</dbReference>
<proteinExistence type="predicted"/>
<sequence>MQKILQEVILLLFGYTFILLLLGGFFIVNNFRNFYKEEDSTVISIKEWKEVQVKNNALKKAREILKIENLKLEKLNNDIADDLKYYNRQSRESN</sequence>
<protein>
    <submittedName>
        <fullName evidence="2">Uncharacterized protein</fullName>
    </submittedName>
</protein>
<reference evidence="2 3" key="1">
    <citation type="submission" date="2021-06" db="EMBL/GenBank/DDBJ databases">
        <authorList>
            <person name="Sun Q."/>
            <person name="Li D."/>
        </authorList>
    </citation>
    <scope>NUCLEOTIDE SEQUENCE [LARGE SCALE GENOMIC DNA]</scope>
    <source>
        <strain evidence="2 3">MSJ-5</strain>
    </source>
</reference>
<name>A0ABS6G3V9_9FIRM</name>
<keyword evidence="1" id="KW-0812">Transmembrane</keyword>
<evidence type="ECO:0000256" key="1">
    <source>
        <dbReference type="SAM" id="Phobius"/>
    </source>
</evidence>
<comment type="caution">
    <text evidence="2">The sequence shown here is derived from an EMBL/GenBank/DDBJ whole genome shotgun (WGS) entry which is preliminary data.</text>
</comment>
<evidence type="ECO:0000313" key="3">
    <source>
        <dbReference type="Proteomes" id="UP000779508"/>
    </source>
</evidence>
<evidence type="ECO:0000313" key="2">
    <source>
        <dbReference type="EMBL" id="MBU5676826.1"/>
    </source>
</evidence>
<organism evidence="2 3">
    <name type="scientific">Alkaliphilus flagellatus</name>
    <dbReference type="NCBI Taxonomy" id="2841507"/>
    <lineage>
        <taxon>Bacteria</taxon>
        <taxon>Bacillati</taxon>
        <taxon>Bacillota</taxon>
        <taxon>Clostridia</taxon>
        <taxon>Peptostreptococcales</taxon>
        <taxon>Natronincolaceae</taxon>
        <taxon>Alkaliphilus</taxon>
    </lineage>
</organism>
<dbReference type="RefSeq" id="WP_216417083.1">
    <property type="nucleotide sequence ID" value="NZ_JAHLQK010000004.1"/>
</dbReference>
<keyword evidence="3" id="KW-1185">Reference proteome</keyword>